<dbReference type="RefSeq" id="WP_189013152.1">
    <property type="nucleotide sequence ID" value="NZ_BMHE01000016.1"/>
</dbReference>
<dbReference type="PANTHER" id="PTHR21090:SF5">
    <property type="entry name" value="PENTAFUNCTIONAL AROM POLYPEPTIDE"/>
    <property type="match status" value="1"/>
</dbReference>
<feature type="binding site" evidence="7">
    <location>
        <position position="191"/>
    </location>
    <ligand>
        <name>3-phosphoshikimate</name>
        <dbReference type="ChEBI" id="CHEBI:145989"/>
    </ligand>
</feature>
<feature type="binding site" evidence="7">
    <location>
        <position position="366"/>
    </location>
    <ligand>
        <name>phosphoenolpyruvate</name>
        <dbReference type="ChEBI" id="CHEBI:58702"/>
    </ligand>
</feature>
<evidence type="ECO:0000313" key="11">
    <source>
        <dbReference type="Proteomes" id="UP000615455"/>
    </source>
</evidence>
<dbReference type="SUPFAM" id="SSF55205">
    <property type="entry name" value="EPT/RTPC-like"/>
    <property type="match status" value="1"/>
</dbReference>
<feature type="binding site" evidence="7">
    <location>
        <position position="45"/>
    </location>
    <ligand>
        <name>phosphoenolpyruvate</name>
        <dbReference type="ChEBI" id="CHEBI:58702"/>
    </ligand>
</feature>
<dbReference type="PANTHER" id="PTHR21090">
    <property type="entry name" value="AROM/DEHYDROQUINATE SYNTHASE"/>
    <property type="match status" value="1"/>
</dbReference>
<evidence type="ECO:0000256" key="6">
    <source>
        <dbReference type="ARBA" id="ARBA00044633"/>
    </source>
</evidence>
<dbReference type="EMBL" id="BMHE01000016">
    <property type="protein sequence ID" value="GFZ84966.1"/>
    <property type="molecule type" value="Genomic_DNA"/>
</dbReference>
<comment type="function">
    <text evidence="7">Catalyzes the transfer of the enolpyruvyl moiety of phosphoenolpyruvate (PEP) to the 5-hydroxyl of shikimate-3-phosphate (S3P) to produce enolpyruvyl shikimate-3-phosphate and inorganic phosphate.</text>
</comment>
<feature type="binding site" evidence="7">
    <location>
        <position position="192"/>
    </location>
    <ligand>
        <name>3-phosphoshikimate</name>
        <dbReference type="ChEBI" id="CHEBI:145989"/>
    </ligand>
</feature>
<feature type="binding site" evidence="7">
    <location>
        <position position="116"/>
    </location>
    <ligand>
        <name>phosphoenolpyruvate</name>
        <dbReference type="ChEBI" id="CHEBI:58702"/>
    </ligand>
</feature>
<evidence type="ECO:0000256" key="1">
    <source>
        <dbReference type="ARBA" id="ARBA00004811"/>
    </source>
</evidence>
<dbReference type="CDD" id="cd01556">
    <property type="entry name" value="EPSP_synthase"/>
    <property type="match status" value="1"/>
</dbReference>
<feature type="active site" description="Proton acceptor" evidence="7">
    <location>
        <position position="335"/>
    </location>
</feature>
<feature type="binding site" evidence="7">
    <location>
        <position position="432"/>
    </location>
    <ligand>
        <name>phosphoenolpyruvate</name>
        <dbReference type="ChEBI" id="CHEBI:58702"/>
    </ligand>
</feature>
<evidence type="ECO:0000256" key="3">
    <source>
        <dbReference type="ARBA" id="ARBA00022605"/>
    </source>
</evidence>
<dbReference type="Pfam" id="PF00275">
    <property type="entry name" value="EPSP_synthase"/>
    <property type="match status" value="1"/>
</dbReference>
<keyword evidence="4 7" id="KW-0808">Transferase</keyword>
<organism evidence="10 11">
    <name type="scientific">Paenibacillus marchantiophytorum</name>
    <dbReference type="NCBI Taxonomy" id="1619310"/>
    <lineage>
        <taxon>Bacteria</taxon>
        <taxon>Bacillati</taxon>
        <taxon>Bacillota</taxon>
        <taxon>Bacilli</taxon>
        <taxon>Bacillales</taxon>
        <taxon>Paenibacillaceae</taxon>
        <taxon>Paenibacillus</taxon>
    </lineage>
</organism>
<comment type="pathway">
    <text evidence="1 7">Metabolic intermediate biosynthesis; chorismate biosynthesis; chorismate from D-erythrose 4-phosphate and phosphoenolpyruvate: step 6/7.</text>
</comment>
<dbReference type="InterPro" id="IPR013792">
    <property type="entry name" value="RNA3'P_cycl/enolpyr_Trfase_a/b"/>
</dbReference>
<evidence type="ECO:0000256" key="2">
    <source>
        <dbReference type="ARBA" id="ARBA00009948"/>
    </source>
</evidence>
<keyword evidence="3 7" id="KW-0028">Amino-acid biosynthesis</keyword>
<feature type="binding site" evidence="7">
    <location>
        <position position="45"/>
    </location>
    <ligand>
        <name>3-phosphoshikimate</name>
        <dbReference type="ChEBI" id="CHEBI:145989"/>
    </ligand>
</feature>
<feature type="binding site" evidence="7">
    <location>
        <position position="335"/>
    </location>
    <ligand>
        <name>3-phosphoshikimate</name>
        <dbReference type="ChEBI" id="CHEBI:145989"/>
    </ligand>
</feature>
<feature type="binding site" evidence="7">
    <location>
        <position position="50"/>
    </location>
    <ligand>
        <name>3-phosphoshikimate</name>
        <dbReference type="ChEBI" id="CHEBI:145989"/>
    </ligand>
</feature>
<feature type="compositionally biased region" description="Basic and acidic residues" evidence="8">
    <location>
        <begin position="7"/>
        <end position="23"/>
    </location>
</feature>
<evidence type="ECO:0000256" key="4">
    <source>
        <dbReference type="ARBA" id="ARBA00022679"/>
    </source>
</evidence>
<evidence type="ECO:0000256" key="8">
    <source>
        <dbReference type="SAM" id="MobiDB-lite"/>
    </source>
</evidence>
<comment type="caution">
    <text evidence="7">Lacks conserved residue(s) required for the propagation of feature annotation.</text>
</comment>
<comment type="similarity">
    <text evidence="2 7">Belongs to the EPSP synthase family.</text>
</comment>
<dbReference type="NCBIfam" id="TIGR01356">
    <property type="entry name" value="aroA"/>
    <property type="match status" value="1"/>
</dbReference>
<feature type="binding site" evidence="7">
    <location>
        <position position="407"/>
    </location>
    <ligand>
        <name>phosphoenolpyruvate</name>
        <dbReference type="ChEBI" id="CHEBI:58702"/>
    </ligand>
</feature>
<feature type="binding site" evidence="7">
    <location>
        <position position="190"/>
    </location>
    <ligand>
        <name>3-phosphoshikimate</name>
        <dbReference type="ChEBI" id="CHEBI:145989"/>
    </ligand>
</feature>
<reference evidence="11" key="1">
    <citation type="journal article" date="2019" name="Int. J. Syst. Evol. Microbiol.">
        <title>The Global Catalogue of Microorganisms (GCM) 10K type strain sequencing project: providing services to taxonomists for standard genome sequencing and annotation.</title>
        <authorList>
            <consortium name="The Broad Institute Genomics Platform"/>
            <consortium name="The Broad Institute Genome Sequencing Center for Infectious Disease"/>
            <person name="Wu L."/>
            <person name="Ma J."/>
        </authorList>
    </citation>
    <scope>NUCLEOTIDE SEQUENCE [LARGE SCALE GENOMIC DNA]</scope>
    <source>
        <strain evidence="11">CGMCC 1.15043</strain>
    </source>
</reference>
<name>A0ABQ1ESS5_9BACL</name>
<feature type="binding site" evidence="7">
    <location>
        <position position="46"/>
    </location>
    <ligand>
        <name>3-phosphoshikimate</name>
        <dbReference type="ChEBI" id="CHEBI:145989"/>
    </ligand>
</feature>
<feature type="region of interest" description="Disordered" evidence="8">
    <location>
        <begin position="1"/>
        <end position="23"/>
    </location>
</feature>
<comment type="caution">
    <text evidence="10">The sequence shown here is derived from an EMBL/GenBank/DDBJ whole genome shotgun (WGS) entry which is preliminary data.</text>
</comment>
<dbReference type="InterPro" id="IPR006264">
    <property type="entry name" value="EPSP_synthase"/>
</dbReference>
<feature type="binding site" evidence="7">
    <location>
        <position position="144"/>
    </location>
    <ligand>
        <name>phosphoenolpyruvate</name>
        <dbReference type="ChEBI" id="CHEBI:58702"/>
    </ligand>
</feature>
<proteinExistence type="inferred from homology"/>
<dbReference type="Proteomes" id="UP000615455">
    <property type="component" value="Unassembled WGS sequence"/>
</dbReference>
<dbReference type="PROSITE" id="PS00885">
    <property type="entry name" value="EPSP_SYNTHASE_2"/>
    <property type="match status" value="1"/>
</dbReference>
<keyword evidence="7" id="KW-0963">Cytoplasm</keyword>
<feature type="binding site" evidence="7">
    <location>
        <position position="192"/>
    </location>
    <ligand>
        <name>phosphoenolpyruvate</name>
        <dbReference type="ChEBI" id="CHEBI:58702"/>
    </ligand>
</feature>
<dbReference type="InterPro" id="IPR001986">
    <property type="entry name" value="Enolpyruvate_Tfrase_dom"/>
</dbReference>
<evidence type="ECO:0000256" key="5">
    <source>
        <dbReference type="ARBA" id="ARBA00023141"/>
    </source>
</evidence>
<sequence>MVITSAHEPDREARSPWSQHHVEQKVRLSRMQGRLDRTISIPGSKSFTNRALLIAALGRGTTVLRGVLQSDDSYWCMKALRALGVVIEDEGEHVTIHGNAGKWAVADASLYVGAAGTVARFLPAVLAVGKGEWLIEGSRRMGERPLTALLDALTGLGAVIQYGANPGSVPFTLLADGLNGGEVAISGAVSSQFISGLLLAAPYAKEALSIRIDGEVVQRDYVEMTLDMMRAFGAKMEVQEDGQVITVRPGVYEARSLCLEPDVSTCGYFWALAALTNGRIRIEGISAQTRQPDIALLQVLEQMGCTITSGADFVEVQGTDNLKGGFTVSMQRWSDQTLTLAALAPFADGPITLIDAAHIRHHECDRIAAICQELRKLGIEVEEHADGLTVHPGQPQPALLDPHDDHRMAMALSLIGARVDGVQMMDPGCVSKTCPDFYERWRDLGVGVDFDYA</sequence>
<dbReference type="EC" id="2.5.1.19" evidence="7"/>
<comment type="subunit">
    <text evidence="7">Monomer.</text>
</comment>
<evidence type="ECO:0000256" key="7">
    <source>
        <dbReference type="HAMAP-Rule" id="MF_00210"/>
    </source>
</evidence>
<dbReference type="InterPro" id="IPR036968">
    <property type="entry name" value="Enolpyruvate_Tfrase_sf"/>
</dbReference>
<gene>
    <name evidence="7 10" type="primary">aroA</name>
    <name evidence="10" type="ORF">GCM10008018_33740</name>
</gene>
<evidence type="ECO:0000259" key="9">
    <source>
        <dbReference type="Pfam" id="PF00275"/>
    </source>
</evidence>
<dbReference type="HAMAP" id="MF_00210">
    <property type="entry name" value="EPSP_synth"/>
    <property type="match status" value="1"/>
</dbReference>
<dbReference type="InterPro" id="IPR023193">
    <property type="entry name" value="EPSP_synthase_CS"/>
</dbReference>
<comment type="catalytic activity">
    <reaction evidence="6">
        <text>3-phosphoshikimate + phosphoenolpyruvate = 5-O-(1-carboxyvinyl)-3-phosphoshikimate + phosphate</text>
        <dbReference type="Rhea" id="RHEA:21256"/>
        <dbReference type="ChEBI" id="CHEBI:43474"/>
        <dbReference type="ChEBI" id="CHEBI:57701"/>
        <dbReference type="ChEBI" id="CHEBI:58702"/>
        <dbReference type="ChEBI" id="CHEBI:145989"/>
        <dbReference type="EC" id="2.5.1.19"/>
    </reaction>
    <physiologicalReaction direction="left-to-right" evidence="6">
        <dbReference type="Rhea" id="RHEA:21257"/>
    </physiologicalReaction>
</comment>
<evidence type="ECO:0000313" key="10">
    <source>
        <dbReference type="EMBL" id="GFZ84966.1"/>
    </source>
</evidence>
<accession>A0ABQ1ESS5</accession>
<dbReference type="Gene3D" id="3.65.10.10">
    <property type="entry name" value="Enolpyruvate transferase domain"/>
    <property type="match status" value="2"/>
</dbReference>
<feature type="domain" description="Enolpyruvate transferase" evidence="9">
    <location>
        <begin position="32"/>
        <end position="440"/>
    </location>
</feature>
<feature type="binding site" evidence="7">
    <location>
        <position position="362"/>
    </location>
    <ligand>
        <name>3-phosphoshikimate</name>
        <dbReference type="ChEBI" id="CHEBI:145989"/>
    </ligand>
</feature>
<dbReference type="PIRSF" id="PIRSF000505">
    <property type="entry name" value="EPSPS"/>
    <property type="match status" value="1"/>
</dbReference>
<keyword evidence="11" id="KW-1185">Reference proteome</keyword>
<keyword evidence="5 7" id="KW-0057">Aromatic amino acid biosynthesis</keyword>
<comment type="subcellular location">
    <subcellularLocation>
        <location evidence="7">Cytoplasm</location>
    </subcellularLocation>
</comment>
<protein>
    <recommendedName>
        <fullName evidence="7">3-phosphoshikimate 1-carboxyvinyltransferase</fullName>
        <ecNumber evidence="7">2.5.1.19</ecNumber>
    </recommendedName>
    <alternativeName>
        <fullName evidence="7">5-enolpyruvylshikimate-3-phosphate synthase</fullName>
        <shortName evidence="7">EPSP synthase</shortName>
        <shortName evidence="7">EPSPS</shortName>
    </alternativeName>
</protein>